<feature type="compositionally biased region" description="Basic and acidic residues" evidence="1">
    <location>
        <begin position="39"/>
        <end position="53"/>
    </location>
</feature>
<evidence type="ECO:0000313" key="2">
    <source>
        <dbReference type="EMBL" id="GBP52390.1"/>
    </source>
</evidence>
<evidence type="ECO:0000313" key="3">
    <source>
        <dbReference type="Proteomes" id="UP000299102"/>
    </source>
</evidence>
<accession>A0A4C1WNG1</accession>
<name>A0A4C1WNG1_EUMVA</name>
<reference evidence="2 3" key="1">
    <citation type="journal article" date="2019" name="Commun. Biol.">
        <title>The bagworm genome reveals a unique fibroin gene that provides high tensile strength.</title>
        <authorList>
            <person name="Kono N."/>
            <person name="Nakamura H."/>
            <person name="Ohtoshi R."/>
            <person name="Tomita M."/>
            <person name="Numata K."/>
            <person name="Arakawa K."/>
        </authorList>
    </citation>
    <scope>NUCLEOTIDE SEQUENCE [LARGE SCALE GENOMIC DNA]</scope>
</reference>
<dbReference type="AlphaFoldDB" id="A0A4C1WNG1"/>
<comment type="caution">
    <text evidence="2">The sequence shown here is derived from an EMBL/GenBank/DDBJ whole genome shotgun (WGS) entry which is preliminary data.</text>
</comment>
<proteinExistence type="predicted"/>
<dbReference type="Proteomes" id="UP000299102">
    <property type="component" value="Unassembled WGS sequence"/>
</dbReference>
<gene>
    <name evidence="2" type="ORF">EVAR_37778_1</name>
</gene>
<keyword evidence="3" id="KW-1185">Reference proteome</keyword>
<organism evidence="2 3">
    <name type="scientific">Eumeta variegata</name>
    <name type="common">Bagworm moth</name>
    <name type="synonym">Eumeta japonica</name>
    <dbReference type="NCBI Taxonomy" id="151549"/>
    <lineage>
        <taxon>Eukaryota</taxon>
        <taxon>Metazoa</taxon>
        <taxon>Ecdysozoa</taxon>
        <taxon>Arthropoda</taxon>
        <taxon>Hexapoda</taxon>
        <taxon>Insecta</taxon>
        <taxon>Pterygota</taxon>
        <taxon>Neoptera</taxon>
        <taxon>Endopterygota</taxon>
        <taxon>Lepidoptera</taxon>
        <taxon>Glossata</taxon>
        <taxon>Ditrysia</taxon>
        <taxon>Tineoidea</taxon>
        <taxon>Psychidae</taxon>
        <taxon>Oiketicinae</taxon>
        <taxon>Eumeta</taxon>
    </lineage>
</organism>
<feature type="region of interest" description="Disordered" evidence="1">
    <location>
        <begin position="78"/>
        <end position="101"/>
    </location>
</feature>
<dbReference type="EMBL" id="BGZK01000601">
    <property type="protein sequence ID" value="GBP52390.1"/>
    <property type="molecule type" value="Genomic_DNA"/>
</dbReference>
<feature type="region of interest" description="Disordered" evidence="1">
    <location>
        <begin position="26"/>
        <end position="55"/>
    </location>
</feature>
<protein>
    <submittedName>
        <fullName evidence="2">Uncharacterized protein</fullName>
    </submittedName>
</protein>
<evidence type="ECO:0000256" key="1">
    <source>
        <dbReference type="SAM" id="MobiDB-lite"/>
    </source>
</evidence>
<sequence length="101" mass="10541">MCLLLAVPAKHAGGTLTTTSVGAAVTSSGTGGFNVPSDSRSDVDGGRGRRAGPDRFSAVRRSAGHLAGPRLHGALVQEERRKADIQNRQSRDGIDLHVPRT</sequence>